<gene>
    <name evidence="3" type="ORF">CVN68_02920</name>
</gene>
<feature type="domain" description="SnoaL-like" evidence="2">
    <location>
        <begin position="43"/>
        <end position="148"/>
    </location>
</feature>
<feature type="signal peptide" evidence="1">
    <location>
        <begin position="1"/>
        <end position="33"/>
    </location>
</feature>
<reference evidence="3 4" key="1">
    <citation type="submission" date="2017-11" db="EMBL/GenBank/DDBJ databases">
        <title>Complete genome sequence of Sphingomonas sp. Strain Cra20, a psychrotolerant potential plant growth promoting rhizobacteria.</title>
        <authorList>
            <person name="Luo Y."/>
        </authorList>
    </citation>
    <scope>NUCLEOTIDE SEQUENCE [LARGE SCALE GENOMIC DNA]</scope>
    <source>
        <strain evidence="3 4">Cra20</strain>
    </source>
</reference>
<accession>A0A2K8MDM9</accession>
<dbReference type="AlphaFoldDB" id="A0A2K8MDM9"/>
<keyword evidence="3" id="KW-0413">Isomerase</keyword>
<name>A0A2K8MDM9_9SPHN</name>
<evidence type="ECO:0000313" key="3">
    <source>
        <dbReference type="EMBL" id="ATY31064.1"/>
    </source>
</evidence>
<dbReference type="Pfam" id="PF12680">
    <property type="entry name" value="SnoaL_2"/>
    <property type="match status" value="1"/>
</dbReference>
<dbReference type="InterPro" id="IPR032710">
    <property type="entry name" value="NTF2-like_dom_sf"/>
</dbReference>
<feature type="chain" id="PRO_5014823586" evidence="1">
    <location>
        <begin position="34"/>
        <end position="169"/>
    </location>
</feature>
<proteinExistence type="predicted"/>
<evidence type="ECO:0000256" key="1">
    <source>
        <dbReference type="SAM" id="SignalP"/>
    </source>
</evidence>
<dbReference type="SUPFAM" id="SSF54427">
    <property type="entry name" value="NTF2-like"/>
    <property type="match status" value="1"/>
</dbReference>
<evidence type="ECO:0000259" key="2">
    <source>
        <dbReference type="Pfam" id="PF12680"/>
    </source>
</evidence>
<dbReference type="GO" id="GO:0016853">
    <property type="term" value="F:isomerase activity"/>
    <property type="evidence" value="ECO:0007669"/>
    <property type="project" value="UniProtKB-KW"/>
</dbReference>
<dbReference type="EMBL" id="CP024923">
    <property type="protein sequence ID" value="ATY31064.1"/>
    <property type="molecule type" value="Genomic_DNA"/>
</dbReference>
<evidence type="ECO:0000313" key="4">
    <source>
        <dbReference type="Proteomes" id="UP000229081"/>
    </source>
</evidence>
<dbReference type="PANTHER" id="PTHR41252">
    <property type="entry name" value="BLR2505 PROTEIN"/>
    <property type="match status" value="1"/>
</dbReference>
<dbReference type="RefSeq" id="WP_100280875.1">
    <property type="nucleotide sequence ID" value="NZ_CP024923.1"/>
</dbReference>
<dbReference type="Gene3D" id="3.10.450.50">
    <property type="match status" value="1"/>
</dbReference>
<sequence>MTSTFLKPFAVRASLAFAATSLGILAVASGADAQTPAANKTIVQRSFDAWTAGTGSPFELLADEASWTIEGNSVASKTYPTKEAFLREVIRPFNARMSAGIKPTIKSITADGNRVVIHFDAAGTARDGKPYVNTYAWFFQMQGGRVTRASAFFDAIAFNDLWARVAPDE</sequence>
<protein>
    <submittedName>
        <fullName evidence="3">Ketosteroid isomerase</fullName>
    </submittedName>
</protein>
<dbReference type="Proteomes" id="UP000229081">
    <property type="component" value="Chromosome"/>
</dbReference>
<keyword evidence="1" id="KW-0732">Signal</keyword>
<dbReference type="InterPro" id="IPR037401">
    <property type="entry name" value="SnoaL-like"/>
</dbReference>
<keyword evidence="4" id="KW-1185">Reference proteome</keyword>
<dbReference type="OrthoDB" id="1450423at2"/>
<dbReference type="KEGG" id="sphc:CVN68_02920"/>
<dbReference type="PANTHER" id="PTHR41252:SF1">
    <property type="entry name" value="BLR2505 PROTEIN"/>
    <property type="match status" value="1"/>
</dbReference>
<organism evidence="3 4">
    <name type="scientific">Sphingomonas psychrotolerans</name>
    <dbReference type="NCBI Taxonomy" id="1327635"/>
    <lineage>
        <taxon>Bacteria</taxon>
        <taxon>Pseudomonadati</taxon>
        <taxon>Pseudomonadota</taxon>
        <taxon>Alphaproteobacteria</taxon>
        <taxon>Sphingomonadales</taxon>
        <taxon>Sphingomonadaceae</taxon>
        <taxon>Sphingomonas</taxon>
    </lineage>
</organism>